<sequence length="68" mass="7261">MSVLSLDVALVLMDDVSFQQDSIGVNPRPCSITTHVEPGELWKNDSGLTCTSVYFVCLVVSSDGLAEA</sequence>
<evidence type="ECO:0000313" key="1">
    <source>
        <dbReference type="EMBL" id="KAJ1182561.1"/>
    </source>
</evidence>
<dbReference type="EMBL" id="JANPWB010000006">
    <property type="protein sequence ID" value="KAJ1182561.1"/>
    <property type="molecule type" value="Genomic_DNA"/>
</dbReference>
<comment type="caution">
    <text evidence="1">The sequence shown here is derived from an EMBL/GenBank/DDBJ whole genome shotgun (WGS) entry which is preliminary data.</text>
</comment>
<evidence type="ECO:0000313" key="2">
    <source>
        <dbReference type="Proteomes" id="UP001066276"/>
    </source>
</evidence>
<accession>A0AAV7U2F8</accession>
<dbReference type="AlphaFoldDB" id="A0AAV7U2F8"/>
<reference evidence="1" key="1">
    <citation type="journal article" date="2022" name="bioRxiv">
        <title>Sequencing and chromosome-scale assembly of the giantPleurodeles waltlgenome.</title>
        <authorList>
            <person name="Brown T."/>
            <person name="Elewa A."/>
            <person name="Iarovenko S."/>
            <person name="Subramanian E."/>
            <person name="Araus A.J."/>
            <person name="Petzold A."/>
            <person name="Susuki M."/>
            <person name="Suzuki K.-i.T."/>
            <person name="Hayashi T."/>
            <person name="Toyoda A."/>
            <person name="Oliveira C."/>
            <person name="Osipova E."/>
            <person name="Leigh N.D."/>
            <person name="Simon A."/>
            <person name="Yun M.H."/>
        </authorList>
    </citation>
    <scope>NUCLEOTIDE SEQUENCE</scope>
    <source>
        <strain evidence="1">20211129_DDA</strain>
        <tissue evidence="1">Liver</tissue>
    </source>
</reference>
<name>A0AAV7U2F8_PLEWA</name>
<proteinExistence type="predicted"/>
<keyword evidence="2" id="KW-1185">Reference proteome</keyword>
<gene>
    <name evidence="1" type="ORF">NDU88_007748</name>
</gene>
<dbReference type="Proteomes" id="UP001066276">
    <property type="component" value="Chromosome 3_2"/>
</dbReference>
<protein>
    <submittedName>
        <fullName evidence="1">Uncharacterized protein</fullName>
    </submittedName>
</protein>
<organism evidence="1 2">
    <name type="scientific">Pleurodeles waltl</name>
    <name type="common">Iberian ribbed newt</name>
    <dbReference type="NCBI Taxonomy" id="8319"/>
    <lineage>
        <taxon>Eukaryota</taxon>
        <taxon>Metazoa</taxon>
        <taxon>Chordata</taxon>
        <taxon>Craniata</taxon>
        <taxon>Vertebrata</taxon>
        <taxon>Euteleostomi</taxon>
        <taxon>Amphibia</taxon>
        <taxon>Batrachia</taxon>
        <taxon>Caudata</taxon>
        <taxon>Salamandroidea</taxon>
        <taxon>Salamandridae</taxon>
        <taxon>Pleurodelinae</taxon>
        <taxon>Pleurodeles</taxon>
    </lineage>
</organism>